<keyword evidence="5 6" id="KW-0472">Membrane</keyword>
<dbReference type="InterPro" id="IPR036259">
    <property type="entry name" value="MFS_trans_sf"/>
</dbReference>
<keyword evidence="2" id="KW-0813">Transport</keyword>
<dbReference type="PROSITE" id="PS50850">
    <property type="entry name" value="MFS"/>
    <property type="match status" value="1"/>
</dbReference>
<comment type="subcellular location">
    <subcellularLocation>
        <location evidence="1">Membrane</location>
        <topology evidence="1">Multi-pass membrane protein</topology>
    </subcellularLocation>
</comment>
<feature type="transmembrane region" description="Helical" evidence="6">
    <location>
        <begin position="190"/>
        <end position="212"/>
    </location>
</feature>
<dbReference type="PANTHER" id="PTHR43791">
    <property type="entry name" value="PERMEASE-RELATED"/>
    <property type="match status" value="1"/>
</dbReference>
<dbReference type="PANTHER" id="PTHR43791:SF36">
    <property type="entry name" value="TRANSPORTER, PUTATIVE (AFU_ORTHOLOGUE AFUA_6G08340)-RELATED"/>
    <property type="match status" value="1"/>
</dbReference>
<feature type="transmembrane region" description="Helical" evidence="6">
    <location>
        <begin position="349"/>
        <end position="370"/>
    </location>
</feature>
<feature type="transmembrane region" description="Helical" evidence="6">
    <location>
        <begin position="292"/>
        <end position="312"/>
    </location>
</feature>
<name>A0ABU7TSY8_9HYPH</name>
<feature type="transmembrane region" description="Helical" evidence="6">
    <location>
        <begin position="382"/>
        <end position="402"/>
    </location>
</feature>
<dbReference type="Proteomes" id="UP001355206">
    <property type="component" value="Unassembled WGS sequence"/>
</dbReference>
<protein>
    <submittedName>
        <fullName evidence="8">MFS transporter</fullName>
    </submittedName>
</protein>
<evidence type="ECO:0000259" key="7">
    <source>
        <dbReference type="PROSITE" id="PS50850"/>
    </source>
</evidence>
<gene>
    <name evidence="8" type="ORF">MOTC310_18140</name>
</gene>
<evidence type="ECO:0000256" key="3">
    <source>
        <dbReference type="ARBA" id="ARBA00022692"/>
    </source>
</evidence>
<organism evidence="8 9">
    <name type="scientific">Methylobacterium oryzae</name>
    <dbReference type="NCBI Taxonomy" id="334852"/>
    <lineage>
        <taxon>Bacteria</taxon>
        <taxon>Pseudomonadati</taxon>
        <taxon>Pseudomonadota</taxon>
        <taxon>Alphaproteobacteria</taxon>
        <taxon>Hyphomicrobiales</taxon>
        <taxon>Methylobacteriaceae</taxon>
        <taxon>Methylobacterium</taxon>
    </lineage>
</organism>
<keyword evidence="9" id="KW-1185">Reference proteome</keyword>
<feature type="transmembrane region" description="Helical" evidence="6">
    <location>
        <begin position="258"/>
        <end position="280"/>
    </location>
</feature>
<keyword evidence="4 6" id="KW-1133">Transmembrane helix</keyword>
<evidence type="ECO:0000256" key="5">
    <source>
        <dbReference type="ARBA" id="ARBA00023136"/>
    </source>
</evidence>
<feature type="transmembrane region" description="Helical" evidence="6">
    <location>
        <begin position="121"/>
        <end position="145"/>
    </location>
</feature>
<dbReference type="EMBL" id="MLCA01000009">
    <property type="protein sequence ID" value="MEE7492290.1"/>
    <property type="molecule type" value="Genomic_DNA"/>
</dbReference>
<feature type="domain" description="Major facilitator superfamily (MFS) profile" evidence="7">
    <location>
        <begin position="31"/>
        <end position="438"/>
    </location>
</feature>
<proteinExistence type="predicted"/>
<evidence type="ECO:0000256" key="1">
    <source>
        <dbReference type="ARBA" id="ARBA00004141"/>
    </source>
</evidence>
<feature type="transmembrane region" description="Helical" evidence="6">
    <location>
        <begin position="324"/>
        <end position="343"/>
    </location>
</feature>
<feature type="transmembrane region" description="Helical" evidence="6">
    <location>
        <begin position="31"/>
        <end position="54"/>
    </location>
</feature>
<evidence type="ECO:0000313" key="9">
    <source>
        <dbReference type="Proteomes" id="UP001355206"/>
    </source>
</evidence>
<evidence type="ECO:0000256" key="4">
    <source>
        <dbReference type="ARBA" id="ARBA00022989"/>
    </source>
</evidence>
<dbReference type="InterPro" id="IPR020846">
    <property type="entry name" value="MFS_dom"/>
</dbReference>
<evidence type="ECO:0000256" key="2">
    <source>
        <dbReference type="ARBA" id="ARBA00022448"/>
    </source>
</evidence>
<evidence type="ECO:0000256" key="6">
    <source>
        <dbReference type="SAM" id="Phobius"/>
    </source>
</evidence>
<dbReference type="RefSeq" id="WP_331302817.1">
    <property type="nucleotide sequence ID" value="NZ_MLCA01000009.1"/>
</dbReference>
<dbReference type="Gene3D" id="1.20.1250.20">
    <property type="entry name" value="MFS general substrate transporter like domains"/>
    <property type="match status" value="2"/>
</dbReference>
<comment type="caution">
    <text evidence="8">The sequence shown here is derived from an EMBL/GenBank/DDBJ whole genome shotgun (WGS) entry which is preliminary data.</text>
</comment>
<dbReference type="Pfam" id="PF07690">
    <property type="entry name" value="MFS_1"/>
    <property type="match status" value="1"/>
</dbReference>
<dbReference type="CDD" id="cd17319">
    <property type="entry name" value="MFS_ExuT_GudP_like"/>
    <property type="match status" value="1"/>
</dbReference>
<sequence length="455" mass="48804">MTDAGVAPPLDAGPVEDAIRARVLSKLRPRIVLYCFALFLVNYLDRVNVGFAALHMNKDLGLSATAYGFGAGIFFLGYVLFEIPSNMIMHRVGPRRWIARIMVSWGLISCGMAAVRGETSFYLMRFLLGLAEAGFVPGVLLYLTYWYPARDRAKATAGFMTATVLSSVLGAPLSGWILSAEPNWFGLAAWQWLFILEGAPAVILGIVTYFYLVDRPQDGRWLDREERDWLTARLAAEERAVGVAGSHEFRAIFRDPRVWLLTLVYMFNAFALYGVVLWLPQIVRSIGGLTDLQTGAVTAIPFVFAALGLVAVARSSDRTGERKLHTAASAVWGGVFLAASALAPSPLTSLLLLCAAAFGIWAVLGVFWALPTQFLTGSAAAGGLAMINGLAQVSGFSGPYLVGWIRDTTHSFTPALLALSLGPVIAGLLCLALPARRGDPLAPAAQSEGSAGAES</sequence>
<accession>A0ABU7TSY8</accession>
<dbReference type="InterPro" id="IPR011701">
    <property type="entry name" value="MFS"/>
</dbReference>
<feature type="transmembrane region" description="Helical" evidence="6">
    <location>
        <begin position="97"/>
        <end position="115"/>
    </location>
</feature>
<feature type="transmembrane region" description="Helical" evidence="6">
    <location>
        <begin position="414"/>
        <end position="433"/>
    </location>
</feature>
<feature type="transmembrane region" description="Helical" evidence="6">
    <location>
        <begin position="60"/>
        <end position="81"/>
    </location>
</feature>
<feature type="transmembrane region" description="Helical" evidence="6">
    <location>
        <begin position="157"/>
        <end position="178"/>
    </location>
</feature>
<keyword evidence="3 6" id="KW-0812">Transmembrane</keyword>
<evidence type="ECO:0000313" key="8">
    <source>
        <dbReference type="EMBL" id="MEE7492290.1"/>
    </source>
</evidence>
<reference evidence="8 9" key="1">
    <citation type="journal article" date="2012" name="Genet. Mol. Biol.">
        <title>Analysis of 16S rRNA and mxaF genes revealing insights into Methylobacterium niche-specific plant association.</title>
        <authorList>
            <person name="Dourado M.N."/>
            <person name="Andreote F.D."/>
            <person name="Dini-Andreote F."/>
            <person name="Conti R."/>
            <person name="Araujo J.M."/>
            <person name="Araujo W.L."/>
        </authorList>
    </citation>
    <scope>NUCLEOTIDE SEQUENCE [LARGE SCALE GENOMIC DNA]</scope>
    <source>
        <strain evidence="8 9">TC3-10</strain>
    </source>
</reference>
<dbReference type="SUPFAM" id="SSF103473">
    <property type="entry name" value="MFS general substrate transporter"/>
    <property type="match status" value="1"/>
</dbReference>